<dbReference type="Proteomes" id="UP000284706">
    <property type="component" value="Unassembled WGS sequence"/>
</dbReference>
<dbReference type="InParanoid" id="A0A409XZ40"/>
<organism evidence="1 2">
    <name type="scientific">Gymnopilus dilepis</name>
    <dbReference type="NCBI Taxonomy" id="231916"/>
    <lineage>
        <taxon>Eukaryota</taxon>
        <taxon>Fungi</taxon>
        <taxon>Dikarya</taxon>
        <taxon>Basidiomycota</taxon>
        <taxon>Agaricomycotina</taxon>
        <taxon>Agaricomycetes</taxon>
        <taxon>Agaricomycetidae</taxon>
        <taxon>Agaricales</taxon>
        <taxon>Agaricineae</taxon>
        <taxon>Hymenogastraceae</taxon>
        <taxon>Gymnopilus</taxon>
    </lineage>
</organism>
<dbReference type="InterPro" id="IPR032675">
    <property type="entry name" value="LRR_dom_sf"/>
</dbReference>
<dbReference type="Gene3D" id="3.80.10.10">
    <property type="entry name" value="Ribonuclease Inhibitor"/>
    <property type="match status" value="1"/>
</dbReference>
<reference evidence="1 2" key="1">
    <citation type="journal article" date="2018" name="Evol. Lett.">
        <title>Horizontal gene cluster transfer increased hallucinogenic mushroom diversity.</title>
        <authorList>
            <person name="Reynolds H.T."/>
            <person name="Vijayakumar V."/>
            <person name="Gluck-Thaler E."/>
            <person name="Korotkin H.B."/>
            <person name="Matheny P.B."/>
            <person name="Slot J.C."/>
        </authorList>
    </citation>
    <scope>NUCLEOTIDE SEQUENCE [LARGE SCALE GENOMIC DNA]</scope>
    <source>
        <strain evidence="1 2">SRW20</strain>
    </source>
</reference>
<accession>A0A409XZ40</accession>
<proteinExistence type="predicted"/>
<protein>
    <submittedName>
        <fullName evidence="1">Uncharacterized protein</fullName>
    </submittedName>
</protein>
<evidence type="ECO:0000313" key="1">
    <source>
        <dbReference type="EMBL" id="PPQ96050.1"/>
    </source>
</evidence>
<dbReference type="AlphaFoldDB" id="A0A409XZ40"/>
<dbReference type="SUPFAM" id="SSF52047">
    <property type="entry name" value="RNI-like"/>
    <property type="match status" value="1"/>
</dbReference>
<dbReference type="OrthoDB" id="2269034at2759"/>
<sequence length="490" mass="55300">MLSLERPMQLLPPETLGEIFCHCLPPDALDHQQPDVKTGPMLLSQVCSHWRGVAFATPYLWQSLHHVLRVSPALLPSTMLLGGGIDKRDLDFLKWWKEKLGGLRPKLRLGIRWVESKDFQTDGTLDDFLLSLLSSARHLDLDRGLACMAREYFRHRSSKSTFKHSTLIIRSASSGFRQVMRIFPKETLYFPAVSPVSSTSTLRRLFLDSIMITESDIMSIGWAHLTHAILMNVVISNRAWVNLIQECVNLELGVFHLGGYKEPGGAPDPPLTELPKLRRLVVKWNPLDFGESVFIFKNLVFPNLTALRLESVLSVGALHEILDSTPSLEELHLSYRIPKDPNDHSSAGWIPGPESNMKSDPLSAHAPNLRRLILQVNLTWNCEYKDFNRLVDVIMCSPWLGLGTKGSLITDVALTADYSGTREILMKNFNRSDSKEHKVWLGDESRGQEHGQGVRIRALKDSPWWMDGDLAGQYVMDPFNYSGFLGDAIL</sequence>
<keyword evidence="2" id="KW-1185">Reference proteome</keyword>
<dbReference type="EMBL" id="NHYE01001398">
    <property type="protein sequence ID" value="PPQ96050.1"/>
    <property type="molecule type" value="Genomic_DNA"/>
</dbReference>
<evidence type="ECO:0000313" key="2">
    <source>
        <dbReference type="Proteomes" id="UP000284706"/>
    </source>
</evidence>
<name>A0A409XZ40_9AGAR</name>
<gene>
    <name evidence="1" type="ORF">CVT26_004683</name>
</gene>
<dbReference type="Gene3D" id="1.20.1280.50">
    <property type="match status" value="1"/>
</dbReference>
<comment type="caution">
    <text evidence="1">The sequence shown here is derived from an EMBL/GenBank/DDBJ whole genome shotgun (WGS) entry which is preliminary data.</text>
</comment>